<gene>
    <name evidence="1" type="ORF">dnm_046760</name>
</gene>
<dbReference type="Proteomes" id="UP000663722">
    <property type="component" value="Chromosome"/>
</dbReference>
<dbReference type="AlphaFoldDB" id="A0A975BP73"/>
<protein>
    <submittedName>
        <fullName evidence="1">Uncharacterized protein</fullName>
    </submittedName>
</protein>
<evidence type="ECO:0000313" key="1">
    <source>
        <dbReference type="EMBL" id="QTA88629.1"/>
    </source>
</evidence>
<accession>A0A975BP73</accession>
<evidence type="ECO:0000313" key="2">
    <source>
        <dbReference type="Proteomes" id="UP000663722"/>
    </source>
</evidence>
<reference evidence="1" key="1">
    <citation type="journal article" date="2021" name="Microb. Physiol.">
        <title>Proteogenomic Insights into the Physiology of Marine, Sulfate-Reducing, Filamentous Desulfonema limicola and Desulfonema magnum.</title>
        <authorList>
            <person name="Schnaars V."/>
            <person name="Wohlbrand L."/>
            <person name="Scheve S."/>
            <person name="Hinrichs C."/>
            <person name="Reinhardt R."/>
            <person name="Rabus R."/>
        </authorList>
    </citation>
    <scope>NUCLEOTIDE SEQUENCE</scope>
    <source>
        <strain evidence="1">4be13</strain>
    </source>
</reference>
<dbReference type="KEGG" id="dmm:dnm_046760"/>
<proteinExistence type="predicted"/>
<keyword evidence="2" id="KW-1185">Reference proteome</keyword>
<dbReference type="EMBL" id="CP061800">
    <property type="protein sequence ID" value="QTA88629.1"/>
    <property type="molecule type" value="Genomic_DNA"/>
</dbReference>
<sequence>MIYTYIKSAACKAVNWSLPQIRYNQDFFSMTLKVEATISYGSPSDTPKIAIIRFAPRRSPLFSACLSIFSSSRRVVFSRTMRIFPVFFSPYAVCFCHTLSHPAFLKKMKILWKNFFLNSIV</sequence>
<organism evidence="1 2">
    <name type="scientific">Desulfonema magnum</name>
    <dbReference type="NCBI Taxonomy" id="45655"/>
    <lineage>
        <taxon>Bacteria</taxon>
        <taxon>Pseudomonadati</taxon>
        <taxon>Thermodesulfobacteriota</taxon>
        <taxon>Desulfobacteria</taxon>
        <taxon>Desulfobacterales</taxon>
        <taxon>Desulfococcaceae</taxon>
        <taxon>Desulfonema</taxon>
    </lineage>
</organism>
<name>A0A975BP73_9BACT</name>